<protein>
    <submittedName>
        <fullName evidence="1">Uncharacterized protein</fullName>
    </submittedName>
</protein>
<comment type="caution">
    <text evidence="1">The sequence shown here is derived from an EMBL/GenBank/DDBJ whole genome shotgun (WGS) entry which is preliminary data.</text>
</comment>
<name>A0A176WM37_MARPO</name>
<accession>A0A176WM37</accession>
<evidence type="ECO:0000313" key="2">
    <source>
        <dbReference type="Proteomes" id="UP000077202"/>
    </source>
</evidence>
<keyword evidence="2" id="KW-1185">Reference proteome</keyword>
<gene>
    <name evidence="1" type="ORF">AXG93_4689s1700</name>
</gene>
<dbReference type="Proteomes" id="UP000077202">
    <property type="component" value="Unassembled WGS sequence"/>
</dbReference>
<dbReference type="EMBL" id="LVLJ01000592">
    <property type="protein sequence ID" value="OAE33683.1"/>
    <property type="molecule type" value="Genomic_DNA"/>
</dbReference>
<reference evidence="1" key="1">
    <citation type="submission" date="2016-03" db="EMBL/GenBank/DDBJ databases">
        <title>Mechanisms controlling the formation of the plant cell surface in tip-growing cells are functionally conserved among land plants.</title>
        <authorList>
            <person name="Honkanen S."/>
            <person name="Jones V.A."/>
            <person name="Morieri G."/>
            <person name="Champion C."/>
            <person name="Hetherington A.J."/>
            <person name="Kelly S."/>
            <person name="Saint-Marcoux D."/>
            <person name="Proust H."/>
            <person name="Prescott H."/>
            <person name="Dolan L."/>
        </authorList>
    </citation>
    <scope>NUCLEOTIDE SEQUENCE [LARGE SCALE GENOMIC DNA]</scope>
    <source>
        <tissue evidence="1">Whole gametophyte</tissue>
    </source>
</reference>
<evidence type="ECO:0000313" key="1">
    <source>
        <dbReference type="EMBL" id="OAE33683.1"/>
    </source>
</evidence>
<organism evidence="1 2">
    <name type="scientific">Marchantia polymorpha subsp. ruderalis</name>
    <dbReference type="NCBI Taxonomy" id="1480154"/>
    <lineage>
        <taxon>Eukaryota</taxon>
        <taxon>Viridiplantae</taxon>
        <taxon>Streptophyta</taxon>
        <taxon>Embryophyta</taxon>
        <taxon>Marchantiophyta</taxon>
        <taxon>Marchantiopsida</taxon>
        <taxon>Marchantiidae</taxon>
        <taxon>Marchantiales</taxon>
        <taxon>Marchantiaceae</taxon>
        <taxon>Marchantia</taxon>
    </lineage>
</organism>
<proteinExistence type="predicted"/>
<dbReference type="AlphaFoldDB" id="A0A176WM37"/>
<sequence length="101" mass="11068">MRPAEAVIVSTLGLCPQLSYGTPTRIRGRGFRLVTFLRKRDEDGGFTGKTLAELWVSRPEEIVEKFGSGCGSIGFVDVENVSGLSQLRFMAGLRAMKIDSE</sequence>